<reference evidence="2 3" key="1">
    <citation type="journal article" date="2013" name="Front. Microbiol.">
        <title>Comparative genomic analyses of the cyanobacterium, Lyngbya aestuarii BL J, a powerful hydrogen producer.</title>
        <authorList>
            <person name="Kothari A."/>
            <person name="Vaughn M."/>
            <person name="Garcia-Pichel F."/>
        </authorList>
    </citation>
    <scope>NUCLEOTIDE SEQUENCE [LARGE SCALE GENOMIC DNA]</scope>
    <source>
        <strain evidence="2 3">BL J</strain>
    </source>
</reference>
<evidence type="ECO:0000256" key="1">
    <source>
        <dbReference type="SAM" id="MobiDB-lite"/>
    </source>
</evidence>
<dbReference type="Proteomes" id="UP000017127">
    <property type="component" value="Unassembled WGS sequence"/>
</dbReference>
<proteinExistence type="predicted"/>
<dbReference type="AlphaFoldDB" id="U7QGN5"/>
<evidence type="ECO:0000313" key="2">
    <source>
        <dbReference type="EMBL" id="ERT07053.1"/>
    </source>
</evidence>
<dbReference type="EMBL" id="AUZM01000026">
    <property type="protein sequence ID" value="ERT07053.1"/>
    <property type="molecule type" value="Genomic_DNA"/>
</dbReference>
<accession>U7QGN5</accession>
<comment type="caution">
    <text evidence="2">The sequence shown here is derived from an EMBL/GenBank/DDBJ whole genome shotgun (WGS) entry which is preliminary data.</text>
</comment>
<protein>
    <submittedName>
        <fullName evidence="2">Uncharacterized protein</fullName>
    </submittedName>
</protein>
<evidence type="ECO:0000313" key="3">
    <source>
        <dbReference type="Proteomes" id="UP000017127"/>
    </source>
</evidence>
<feature type="region of interest" description="Disordered" evidence="1">
    <location>
        <begin position="1"/>
        <end position="42"/>
    </location>
</feature>
<feature type="compositionally biased region" description="Polar residues" evidence="1">
    <location>
        <begin position="1"/>
        <end position="12"/>
    </location>
</feature>
<sequence length="42" mass="4558">MGSSKHISSQHLNPYFDLTPSPLLEGEGSLHSNPSQPIDPKN</sequence>
<name>U7QGN5_9CYAN</name>
<gene>
    <name evidence="2" type="ORF">M595_2946</name>
</gene>
<organism evidence="2 3">
    <name type="scientific">Lyngbya aestuarii BL J</name>
    <dbReference type="NCBI Taxonomy" id="1348334"/>
    <lineage>
        <taxon>Bacteria</taxon>
        <taxon>Bacillati</taxon>
        <taxon>Cyanobacteriota</taxon>
        <taxon>Cyanophyceae</taxon>
        <taxon>Oscillatoriophycideae</taxon>
        <taxon>Oscillatoriales</taxon>
        <taxon>Microcoleaceae</taxon>
        <taxon>Lyngbya</taxon>
    </lineage>
</organism>
<keyword evidence="3" id="KW-1185">Reference proteome</keyword>